<dbReference type="RefSeq" id="WP_378133831.1">
    <property type="nucleotide sequence ID" value="NZ_JBHSMI010000025.1"/>
</dbReference>
<evidence type="ECO:0000256" key="1">
    <source>
        <dbReference type="SAM" id="MobiDB-lite"/>
    </source>
</evidence>
<comment type="caution">
    <text evidence="2">The sequence shown here is derived from an EMBL/GenBank/DDBJ whole genome shotgun (WGS) entry which is preliminary data.</text>
</comment>
<gene>
    <name evidence="2" type="primary">gerPC</name>
    <name evidence="2" type="ORF">ACFPOF_14620</name>
</gene>
<name>A0ABW0HSK5_9BACL</name>
<dbReference type="Proteomes" id="UP001596113">
    <property type="component" value="Unassembled WGS sequence"/>
</dbReference>
<dbReference type="EMBL" id="JBHSMI010000025">
    <property type="protein sequence ID" value="MFC5403974.1"/>
    <property type="molecule type" value="Genomic_DNA"/>
</dbReference>
<keyword evidence="3" id="KW-1185">Reference proteome</keyword>
<dbReference type="InterPro" id="IPR019673">
    <property type="entry name" value="Spore_germination_GerPC"/>
</dbReference>
<protein>
    <submittedName>
        <fullName evidence="2">Spore germination protein GerPC</fullName>
    </submittedName>
</protein>
<evidence type="ECO:0000313" key="2">
    <source>
        <dbReference type="EMBL" id="MFC5403974.1"/>
    </source>
</evidence>
<dbReference type="Pfam" id="PF10737">
    <property type="entry name" value="GerPC"/>
    <property type="match status" value="1"/>
</dbReference>
<accession>A0ABW0HSK5</accession>
<feature type="region of interest" description="Disordered" evidence="1">
    <location>
        <begin position="205"/>
        <end position="224"/>
    </location>
</feature>
<proteinExistence type="predicted"/>
<organism evidence="2 3">
    <name type="scientific">Cohnella soli</name>
    <dbReference type="NCBI Taxonomy" id="425005"/>
    <lineage>
        <taxon>Bacteria</taxon>
        <taxon>Bacillati</taxon>
        <taxon>Bacillota</taxon>
        <taxon>Bacilli</taxon>
        <taxon>Bacillales</taxon>
        <taxon>Paenibacillaceae</taxon>
        <taxon>Cohnella</taxon>
    </lineage>
</organism>
<feature type="region of interest" description="Disordered" evidence="1">
    <location>
        <begin position="88"/>
        <end position="112"/>
    </location>
</feature>
<feature type="compositionally biased region" description="Polar residues" evidence="1">
    <location>
        <begin position="88"/>
        <end position="103"/>
    </location>
</feature>
<sequence>MHSGPQERNVTPYVYPHDWQSLLQRLYMTEAALRGVTDQVAGMQKRIDELAAKQPIHIEYHFDQLKVNRLEGTLNVGISPQGIPDIEQLSTPDPSCFQVQTGPGDNDSDQPPDEVIKSLQRTALEEMGANAENVLLEMEKQFEYPLGADHRRKVVQDVENQVGGRVHYYARKTKYPASGTDQEKREWSEGVLAKTRADVKSAFSDYLTKQKRQQSAESPQARRT</sequence>
<evidence type="ECO:0000313" key="3">
    <source>
        <dbReference type="Proteomes" id="UP001596113"/>
    </source>
</evidence>
<reference evidence="3" key="1">
    <citation type="journal article" date="2019" name="Int. J. Syst. Evol. Microbiol.">
        <title>The Global Catalogue of Microorganisms (GCM) 10K type strain sequencing project: providing services to taxonomists for standard genome sequencing and annotation.</title>
        <authorList>
            <consortium name="The Broad Institute Genomics Platform"/>
            <consortium name="The Broad Institute Genome Sequencing Center for Infectious Disease"/>
            <person name="Wu L."/>
            <person name="Ma J."/>
        </authorList>
    </citation>
    <scope>NUCLEOTIDE SEQUENCE [LARGE SCALE GENOMIC DNA]</scope>
    <source>
        <strain evidence="3">CGMCC 1.18575</strain>
    </source>
</reference>